<dbReference type="PROSITE" id="PS51257">
    <property type="entry name" value="PROKAR_LIPOPROTEIN"/>
    <property type="match status" value="1"/>
</dbReference>
<evidence type="ECO:0000313" key="2">
    <source>
        <dbReference type="EMBL" id="BDU63532.1"/>
    </source>
</evidence>
<dbReference type="Proteomes" id="UP001317516">
    <property type="component" value="Plasmid p32"/>
</dbReference>
<sequence>MNKSILPLFILIFLSLFSCDINTLNEMMLKSREKYLKQSNKVEDLNPNDGKQKGSLEQSDVFEQHMEKGLKHQVVQDLHVVPVNNMNKEIPVPQNFPYYPYQEEIDIKEEDLVPFTKEETDAYKAIKDIESVIKDSGFAKLIEDARELKDEYERLGVDLYNILSKLQEKRSFKGLSLGGDKFRKNRMEIKNLNYWYSCLREEYSNFERLINEIDIAIQDIGSAKSFFEKSQNTLKEAITKRLKSKLPRNRYLLRKGDSNLLAKQALREAENALTQLESSSSKIGEAMGIKKDIENLIQEARSVLVGFRR</sequence>
<evidence type="ECO:0000313" key="3">
    <source>
        <dbReference type="Proteomes" id="UP001317516"/>
    </source>
</evidence>
<dbReference type="Pfam" id="PF25672">
    <property type="entry name" value="BBH37"/>
    <property type="match status" value="1"/>
</dbReference>
<geneLocation type="plasmid" evidence="2 3">
    <name>p32</name>
</geneLocation>
<name>A0ABM8DLV7_9SPIR</name>
<dbReference type="RefSeq" id="WP_281862445.1">
    <property type="nucleotide sequence ID" value="NZ_AP027074.1"/>
</dbReference>
<dbReference type="NCBIfam" id="NF033721">
    <property type="entry name" value="P12_lipo"/>
    <property type="match status" value="1"/>
</dbReference>
<dbReference type="InterPro" id="IPR058057">
    <property type="entry name" value="BBH37-like"/>
</dbReference>
<keyword evidence="2" id="KW-0614">Plasmid</keyword>
<organism evidence="2 3">
    <name type="scientific">Candidatus Borrelia fainii</name>
    <dbReference type="NCBI Taxonomy" id="2518322"/>
    <lineage>
        <taxon>Bacteria</taxon>
        <taxon>Pseudomonadati</taxon>
        <taxon>Spirochaetota</taxon>
        <taxon>Spirochaetia</taxon>
        <taxon>Spirochaetales</taxon>
        <taxon>Borreliaceae</taxon>
        <taxon>Borrelia</taxon>
    </lineage>
</organism>
<dbReference type="InterPro" id="IPR057717">
    <property type="entry name" value="BBH37-like_helical"/>
</dbReference>
<evidence type="ECO:0000259" key="1">
    <source>
        <dbReference type="Pfam" id="PF25672"/>
    </source>
</evidence>
<accession>A0ABM8DLV7</accession>
<keyword evidence="2" id="KW-0449">Lipoprotein</keyword>
<keyword evidence="3" id="KW-1185">Reference proteome</keyword>
<dbReference type="EMBL" id="AP027074">
    <property type="protein sequence ID" value="BDU63532.1"/>
    <property type="molecule type" value="Genomic_DNA"/>
</dbReference>
<feature type="domain" description="BBH37-like helical" evidence="1">
    <location>
        <begin position="111"/>
        <end position="304"/>
    </location>
</feature>
<gene>
    <name evidence="2" type="ORF">BOFE_10720</name>
</gene>
<reference evidence="2 3" key="1">
    <citation type="submission" date="2022-11" db="EMBL/GenBank/DDBJ databases">
        <title>Genome sequence of clinical isolate of the human pathogenic Borrelia fainii.</title>
        <authorList>
            <person name="Itokawa K."/>
            <person name="Sato K."/>
            <person name="Qiu Y."/>
        </authorList>
    </citation>
    <scope>NUCLEOTIDE SEQUENCE [LARGE SCALE GENOMIC DNA]</scope>
    <source>
        <strain evidence="2 3">Qtaro</strain>
        <plasmid evidence="2 3">p32</plasmid>
    </source>
</reference>
<proteinExistence type="predicted"/>
<protein>
    <submittedName>
        <fullName evidence="2">Lipoprotein</fullName>
    </submittedName>
</protein>